<dbReference type="InterPro" id="IPR020837">
    <property type="entry name" value="Fibrinogen_CS"/>
</dbReference>
<dbReference type="PROSITE" id="PS51406">
    <property type="entry name" value="FIBRINOGEN_C_2"/>
    <property type="match status" value="1"/>
</dbReference>
<evidence type="ECO:0000256" key="5">
    <source>
        <dbReference type="ARBA" id="ARBA00023157"/>
    </source>
</evidence>
<dbReference type="PANTHER" id="PTHR47221:SF6">
    <property type="entry name" value="FIBRINOGEN ALPHA CHAIN"/>
    <property type="match status" value="1"/>
</dbReference>
<evidence type="ECO:0000256" key="4">
    <source>
        <dbReference type="ARBA" id="ARBA00023054"/>
    </source>
</evidence>
<dbReference type="GO" id="GO:0005576">
    <property type="term" value="C:extracellular region"/>
    <property type="evidence" value="ECO:0007669"/>
    <property type="project" value="UniProtKB-SubCell"/>
</dbReference>
<organism evidence="10 11">
    <name type="scientific">Crassostrea virginica</name>
    <name type="common">Eastern oyster</name>
    <dbReference type="NCBI Taxonomy" id="6565"/>
    <lineage>
        <taxon>Eukaryota</taxon>
        <taxon>Metazoa</taxon>
        <taxon>Spiralia</taxon>
        <taxon>Lophotrochozoa</taxon>
        <taxon>Mollusca</taxon>
        <taxon>Bivalvia</taxon>
        <taxon>Autobranchia</taxon>
        <taxon>Pteriomorphia</taxon>
        <taxon>Ostreida</taxon>
        <taxon>Ostreoidea</taxon>
        <taxon>Ostreidae</taxon>
        <taxon>Crassostrea</taxon>
    </lineage>
</organism>
<protein>
    <submittedName>
        <fullName evidence="11">Fibrinogen-like protein 1</fullName>
    </submittedName>
</protein>
<feature type="domain" description="Fibrinogen C-terminal" evidence="9">
    <location>
        <begin position="112"/>
        <end position="348"/>
    </location>
</feature>
<dbReference type="InterPro" id="IPR036056">
    <property type="entry name" value="Fibrinogen-like_C"/>
</dbReference>
<evidence type="ECO:0000313" key="10">
    <source>
        <dbReference type="Proteomes" id="UP000694844"/>
    </source>
</evidence>
<evidence type="ECO:0000256" key="3">
    <source>
        <dbReference type="ARBA" id="ARBA00022729"/>
    </source>
</evidence>
<dbReference type="InterPro" id="IPR014716">
    <property type="entry name" value="Fibrinogen_a/b/g_C_1"/>
</dbReference>
<evidence type="ECO:0000313" key="11">
    <source>
        <dbReference type="RefSeq" id="XP_022300429.1"/>
    </source>
</evidence>
<dbReference type="GeneID" id="111108689"/>
<dbReference type="Proteomes" id="UP000694844">
    <property type="component" value="Chromosome 8"/>
</dbReference>
<dbReference type="PANTHER" id="PTHR47221">
    <property type="entry name" value="FIBRINOGEN ALPHA CHAIN"/>
    <property type="match status" value="1"/>
</dbReference>
<dbReference type="RefSeq" id="XP_022300429.1">
    <property type="nucleotide sequence ID" value="XM_022444721.1"/>
</dbReference>
<keyword evidence="6" id="KW-0325">Glycoprotein</keyword>
<dbReference type="InterPro" id="IPR002181">
    <property type="entry name" value="Fibrinogen_a/b/g_C_dom"/>
</dbReference>
<name>A0A8B8BCD5_CRAVI</name>
<feature type="signal peptide" evidence="8">
    <location>
        <begin position="1"/>
        <end position="20"/>
    </location>
</feature>
<dbReference type="OrthoDB" id="6121066at2759"/>
<dbReference type="PROSITE" id="PS00514">
    <property type="entry name" value="FIBRINOGEN_C_1"/>
    <property type="match status" value="1"/>
</dbReference>
<feature type="coiled-coil region" evidence="7">
    <location>
        <begin position="49"/>
        <end position="83"/>
    </location>
</feature>
<dbReference type="Pfam" id="PF00147">
    <property type="entry name" value="Fibrinogen_C"/>
    <property type="match status" value="1"/>
</dbReference>
<keyword evidence="2" id="KW-0964">Secreted</keyword>
<dbReference type="CDD" id="cd00087">
    <property type="entry name" value="FReD"/>
    <property type="match status" value="1"/>
</dbReference>
<sequence length="348" mass="38862">MAVTVLIVSLLLDVVLVTHGQVYVFQNIEEHEQRISFLETSISNATTCCTSLKKENDLLKNQNQQLLLMMQNLSSQVSNLQQTMVALTTVSKTTVAPPTPPPATATTTIPVPTAPLRSSDCADWAAKGETASGIFEVDLAGTSKQVVCDFDHDGGRWTVIQRRRDASVDFNRNWTDYRDGFGDLNSEFWLGNEAIHQLTAGGNNVLNIKLMDWTGNLVYAEYTGFRLDGENMDYKLNVISFSGTAGDSFNYPQSNLLTHNNHRFSTPDHDRDNSFLNCAQILQSGWWFNSCYSSNLNGVFLKGFPHGPKQTGEVAGQPPMEGTGIEWYPWKQQQYSMSHVEMKIRPSF</sequence>
<evidence type="ECO:0000256" key="8">
    <source>
        <dbReference type="SAM" id="SignalP"/>
    </source>
</evidence>
<keyword evidence="3 8" id="KW-0732">Signal</keyword>
<dbReference type="KEGG" id="cvn:111108689"/>
<keyword evidence="5" id="KW-1015">Disulfide bond</keyword>
<dbReference type="Gene3D" id="3.90.215.10">
    <property type="entry name" value="Gamma Fibrinogen, chain A, domain 1"/>
    <property type="match status" value="1"/>
</dbReference>
<proteinExistence type="predicted"/>
<accession>A0A8B8BCD5</accession>
<dbReference type="InterPro" id="IPR037579">
    <property type="entry name" value="FIB_ANG-like"/>
</dbReference>
<evidence type="ECO:0000256" key="2">
    <source>
        <dbReference type="ARBA" id="ARBA00022525"/>
    </source>
</evidence>
<keyword evidence="10" id="KW-1185">Reference proteome</keyword>
<evidence type="ECO:0000256" key="1">
    <source>
        <dbReference type="ARBA" id="ARBA00004613"/>
    </source>
</evidence>
<feature type="chain" id="PRO_5034274515" evidence="8">
    <location>
        <begin position="21"/>
        <end position="348"/>
    </location>
</feature>
<reference evidence="11" key="1">
    <citation type="submission" date="2025-08" db="UniProtKB">
        <authorList>
            <consortium name="RefSeq"/>
        </authorList>
    </citation>
    <scope>IDENTIFICATION</scope>
    <source>
        <tissue evidence="11">Whole sample</tissue>
    </source>
</reference>
<dbReference type="SMART" id="SM00186">
    <property type="entry name" value="FBG"/>
    <property type="match status" value="1"/>
</dbReference>
<keyword evidence="4 7" id="KW-0175">Coiled coil</keyword>
<dbReference type="SUPFAM" id="SSF56496">
    <property type="entry name" value="Fibrinogen C-terminal domain-like"/>
    <property type="match status" value="1"/>
</dbReference>
<evidence type="ECO:0000256" key="7">
    <source>
        <dbReference type="SAM" id="Coils"/>
    </source>
</evidence>
<gene>
    <name evidence="11" type="primary">LOC111108689</name>
</gene>
<dbReference type="AlphaFoldDB" id="A0A8B8BCD5"/>
<comment type="subcellular location">
    <subcellularLocation>
        <location evidence="1">Secreted</location>
    </subcellularLocation>
</comment>
<evidence type="ECO:0000259" key="9">
    <source>
        <dbReference type="PROSITE" id="PS51406"/>
    </source>
</evidence>
<evidence type="ECO:0000256" key="6">
    <source>
        <dbReference type="ARBA" id="ARBA00023180"/>
    </source>
</evidence>